<protein>
    <submittedName>
        <fullName evidence="1">Uncharacterized protein</fullName>
    </submittedName>
</protein>
<evidence type="ECO:0000313" key="2">
    <source>
        <dbReference type="Proteomes" id="UP000199345"/>
    </source>
</evidence>
<dbReference type="AlphaFoldDB" id="A0A1I0GB84"/>
<gene>
    <name evidence="1" type="ORF">SAMN05216326_1612</name>
</gene>
<dbReference type="EMBL" id="FOIA01000061">
    <property type="protein sequence ID" value="SET68067.1"/>
    <property type="molecule type" value="Genomic_DNA"/>
</dbReference>
<accession>A0A1I0GB84</accession>
<keyword evidence="2" id="KW-1185">Reference proteome</keyword>
<proteinExistence type="predicted"/>
<reference evidence="2" key="1">
    <citation type="submission" date="2016-10" db="EMBL/GenBank/DDBJ databases">
        <authorList>
            <person name="Varghese N."/>
            <person name="Submissions S."/>
        </authorList>
    </citation>
    <scope>NUCLEOTIDE SEQUENCE [LARGE SCALE GENOMIC DNA]</scope>
    <source>
        <strain evidence="2">Nm71</strain>
    </source>
</reference>
<evidence type="ECO:0000313" key="1">
    <source>
        <dbReference type="EMBL" id="SET68067.1"/>
    </source>
</evidence>
<dbReference type="Proteomes" id="UP000199345">
    <property type="component" value="Unassembled WGS sequence"/>
</dbReference>
<dbReference type="RefSeq" id="WP_090662076.1">
    <property type="nucleotide sequence ID" value="NZ_FOIA01000061.1"/>
</dbReference>
<name>A0A1I0GB84_9PROT</name>
<sequence>MNHMQVIDFFQSVTGADNLSECQVSVTIEAGGLIRNNDHLIEYVQKFGPAQGWLCYPSQVWISNADDQLPVTR</sequence>
<organism evidence="1 2">
    <name type="scientific">Nitrosomonas marina</name>
    <dbReference type="NCBI Taxonomy" id="917"/>
    <lineage>
        <taxon>Bacteria</taxon>
        <taxon>Pseudomonadati</taxon>
        <taxon>Pseudomonadota</taxon>
        <taxon>Betaproteobacteria</taxon>
        <taxon>Nitrosomonadales</taxon>
        <taxon>Nitrosomonadaceae</taxon>
        <taxon>Nitrosomonas</taxon>
    </lineage>
</organism>